<reference evidence="1 2" key="1">
    <citation type="submission" date="2022-12" db="EMBL/GenBank/DDBJ databases">
        <title>Draft genome sequence of Paenibacillus sp. dW9.</title>
        <authorList>
            <person name="Choi E.-W."/>
            <person name="Kim D.-U."/>
        </authorList>
    </citation>
    <scope>NUCLEOTIDE SEQUENCE [LARGE SCALE GENOMIC DNA]</scope>
    <source>
        <strain evidence="2">dW9</strain>
    </source>
</reference>
<name>A0ABT4QDN8_9BACL</name>
<dbReference type="Gene3D" id="3.40.50.150">
    <property type="entry name" value="Vaccinia Virus protein VP39"/>
    <property type="match status" value="1"/>
</dbReference>
<keyword evidence="2" id="KW-1185">Reference proteome</keyword>
<protein>
    <submittedName>
        <fullName evidence="1">Three-Cys-motif partner protein TcmP</fullName>
    </submittedName>
</protein>
<dbReference type="Proteomes" id="UP001527882">
    <property type="component" value="Unassembled WGS sequence"/>
</dbReference>
<dbReference type="SUPFAM" id="SSF53335">
    <property type="entry name" value="S-adenosyl-L-methionine-dependent methyltransferases"/>
    <property type="match status" value="1"/>
</dbReference>
<accession>A0ABT4QDN8</accession>
<dbReference type="InterPro" id="IPR031009">
    <property type="entry name" value="Tcm_partner"/>
</dbReference>
<sequence length="264" mass="30881">MAYGEKDTIGRWSLGKLAFLERYLPAYLRATKPAMHRYYIDGFAGRGQWIDKVNGQSVDGSAAIALQHADKFTHLYFVEYEDERAENLRALITNYGATQKATVYVGDCNEHLPTIMKKINYKAPTFVFLDPSSDQLQWKSIELLSKWKTELFILFPLNMTLLRYLPRRGSQEKWATERLDKVFGTREWEEIYITKSRLYLASELLNLYILRLKDLGYEHINISDIFKSDTGQCLYYMIWVGKHPVGKKIMDTVFEKQSLQLKLF</sequence>
<comment type="caution">
    <text evidence="1">The sequence shown here is derived from an EMBL/GenBank/DDBJ whole genome shotgun (WGS) entry which is preliminary data.</text>
</comment>
<evidence type="ECO:0000313" key="1">
    <source>
        <dbReference type="EMBL" id="MCZ8514982.1"/>
    </source>
</evidence>
<proteinExistence type="predicted"/>
<dbReference type="RefSeq" id="WP_269883515.1">
    <property type="nucleotide sequence ID" value="NZ_JAQAGZ010000014.1"/>
</dbReference>
<dbReference type="NCBIfam" id="TIGR04474">
    <property type="entry name" value="tcm_partner"/>
    <property type="match status" value="1"/>
</dbReference>
<evidence type="ECO:0000313" key="2">
    <source>
        <dbReference type="Proteomes" id="UP001527882"/>
    </source>
</evidence>
<dbReference type="EMBL" id="JAQAGZ010000014">
    <property type="protein sequence ID" value="MCZ8514982.1"/>
    <property type="molecule type" value="Genomic_DNA"/>
</dbReference>
<gene>
    <name evidence="1" type="primary">tcmP</name>
    <name evidence="1" type="ORF">O9H85_21670</name>
</gene>
<organism evidence="1 2">
    <name type="scientific">Paenibacillus gyeongsangnamensis</name>
    <dbReference type="NCBI Taxonomy" id="3388067"/>
    <lineage>
        <taxon>Bacteria</taxon>
        <taxon>Bacillati</taxon>
        <taxon>Bacillota</taxon>
        <taxon>Bacilli</taxon>
        <taxon>Bacillales</taxon>
        <taxon>Paenibacillaceae</taxon>
        <taxon>Paenibacillus</taxon>
    </lineage>
</organism>
<dbReference type="InterPro" id="IPR029063">
    <property type="entry name" value="SAM-dependent_MTases_sf"/>
</dbReference>